<name>A0ABU8C754_9GAMM</name>
<evidence type="ECO:0000313" key="2">
    <source>
        <dbReference type="Proteomes" id="UP001375382"/>
    </source>
</evidence>
<keyword evidence="2" id="KW-1185">Reference proteome</keyword>
<reference evidence="1 2" key="1">
    <citation type="journal article" date="2023" name="Ecotoxicol. Environ. Saf.">
        <title>Mercury remediation potential of mercury-resistant strain Rheinheimera metallidurans sp. nov. isolated from a municipal waste dumping site.</title>
        <authorList>
            <person name="Yadav V."/>
            <person name="Manjhi A."/>
            <person name="Vadakedath N."/>
        </authorList>
    </citation>
    <scope>NUCLEOTIDE SEQUENCE [LARGE SCALE GENOMIC DNA]</scope>
    <source>
        <strain evidence="1 2">E-49</strain>
    </source>
</reference>
<dbReference type="RefSeq" id="WP_335736084.1">
    <property type="nucleotide sequence ID" value="NZ_JALAAR010000008.1"/>
</dbReference>
<protein>
    <recommendedName>
        <fullName evidence="3">HEAT repeat-containing protein</fullName>
    </recommendedName>
</protein>
<evidence type="ECO:0008006" key="3">
    <source>
        <dbReference type="Google" id="ProtNLM"/>
    </source>
</evidence>
<dbReference type="Proteomes" id="UP001375382">
    <property type="component" value="Unassembled WGS sequence"/>
</dbReference>
<dbReference type="EMBL" id="JALAAR010000008">
    <property type="protein sequence ID" value="MEH8017672.1"/>
    <property type="molecule type" value="Genomic_DNA"/>
</dbReference>
<evidence type="ECO:0000313" key="1">
    <source>
        <dbReference type="EMBL" id="MEH8017672.1"/>
    </source>
</evidence>
<organism evidence="1 2">
    <name type="scientific">Rheinheimera muenzenbergensis</name>
    <dbReference type="NCBI Taxonomy" id="1193628"/>
    <lineage>
        <taxon>Bacteria</taxon>
        <taxon>Pseudomonadati</taxon>
        <taxon>Pseudomonadota</taxon>
        <taxon>Gammaproteobacteria</taxon>
        <taxon>Chromatiales</taxon>
        <taxon>Chromatiaceae</taxon>
        <taxon>Rheinheimera</taxon>
    </lineage>
</organism>
<accession>A0ABU8C754</accession>
<proteinExistence type="predicted"/>
<sequence>MSRYDAMLAQVELLLNQRAQLPDNRYCTLKQLREHDQQLLTAINWLQQQCTIAAVQPLWLQWLLADNNTDLLAVNALSHLCLPEQSWLLLHQIKPQLFNTILPHWQKLLQQQTQNADNALLWTLAAYLQLSVDPFADNAPLTPAALWYLVLAKPAAAHQKLQHYQPSDDSQSIVKQLVLQLSIPDYLADIAPYSPEQLIESVKPHPFGLMLLLAAVDDASQAKLINYLAQTDQIAALAAMAYSGQLKFAPLLAELAQQPELHQAAADALALLLGTADSDACLAEPVALQNFHINRSGARQLCGAVISDLQLATVWRSGNLQQRQLASCLRKINATQQPLLAADALQVKL</sequence>
<gene>
    <name evidence="1" type="ORF">MN202_10530</name>
</gene>
<comment type="caution">
    <text evidence="1">The sequence shown here is derived from an EMBL/GenBank/DDBJ whole genome shotgun (WGS) entry which is preliminary data.</text>
</comment>